<protein>
    <submittedName>
        <fullName evidence="3">Type III restriction enzyme</fullName>
    </submittedName>
</protein>
<dbReference type="Gene3D" id="3.40.50.300">
    <property type="entry name" value="P-loop containing nucleotide triphosphate hydrolases"/>
    <property type="match status" value="2"/>
</dbReference>
<feature type="domain" description="Type III restriction enzyme C-terminal endonuclease" evidence="2">
    <location>
        <begin position="775"/>
        <end position="882"/>
    </location>
</feature>
<dbReference type="PANTHER" id="PTHR47396">
    <property type="entry name" value="TYPE I RESTRICTION ENZYME ECOKI R PROTEIN"/>
    <property type="match status" value="1"/>
</dbReference>
<dbReference type="SUPFAM" id="SSF52540">
    <property type="entry name" value="P-loop containing nucleoside triphosphate hydrolases"/>
    <property type="match status" value="1"/>
</dbReference>
<dbReference type="InterPro" id="IPR045572">
    <property type="entry name" value="RE_endonuc_C"/>
</dbReference>
<gene>
    <name evidence="3" type="ORF">EV195_11250</name>
</gene>
<evidence type="ECO:0000313" key="4">
    <source>
        <dbReference type="Proteomes" id="UP000294564"/>
    </source>
</evidence>
<name>A0A4R2NLJ1_9FLAO</name>
<dbReference type="GO" id="GO:0003677">
    <property type="term" value="F:DNA binding"/>
    <property type="evidence" value="ECO:0007669"/>
    <property type="project" value="InterPro"/>
</dbReference>
<dbReference type="EMBL" id="SLXM01000012">
    <property type="protein sequence ID" value="TCP22401.1"/>
    <property type="molecule type" value="Genomic_DNA"/>
</dbReference>
<dbReference type="PANTHER" id="PTHR47396:SF1">
    <property type="entry name" value="ATP-DEPENDENT HELICASE IRC3-RELATED"/>
    <property type="match status" value="1"/>
</dbReference>
<evidence type="ECO:0000313" key="3">
    <source>
        <dbReference type="EMBL" id="TCP22401.1"/>
    </source>
</evidence>
<dbReference type="InterPro" id="IPR050742">
    <property type="entry name" value="Helicase_Restrict-Modif_Enz"/>
</dbReference>
<dbReference type="InterPro" id="IPR006935">
    <property type="entry name" value="Helicase/UvrB_N"/>
</dbReference>
<dbReference type="AlphaFoldDB" id="A0A4R2NLJ1"/>
<organism evidence="3 4">
    <name type="scientific">Tenacibaculum skagerrakense</name>
    <dbReference type="NCBI Taxonomy" id="186571"/>
    <lineage>
        <taxon>Bacteria</taxon>
        <taxon>Pseudomonadati</taxon>
        <taxon>Bacteroidota</taxon>
        <taxon>Flavobacteriia</taxon>
        <taxon>Flavobacteriales</taxon>
        <taxon>Flavobacteriaceae</taxon>
        <taxon>Tenacibaculum</taxon>
    </lineage>
</organism>
<accession>A0A4R2NLJ1</accession>
<dbReference type="InterPro" id="IPR027417">
    <property type="entry name" value="P-loop_NTPase"/>
</dbReference>
<dbReference type="RefSeq" id="WP_132795910.1">
    <property type="nucleotide sequence ID" value="NZ_SLXM01000012.1"/>
</dbReference>
<dbReference type="GO" id="GO:0015668">
    <property type="term" value="F:type III site-specific deoxyribonuclease activity"/>
    <property type="evidence" value="ECO:0007669"/>
    <property type="project" value="InterPro"/>
</dbReference>
<evidence type="ECO:0000259" key="1">
    <source>
        <dbReference type="Pfam" id="PF04851"/>
    </source>
</evidence>
<dbReference type="GO" id="GO:0005524">
    <property type="term" value="F:ATP binding"/>
    <property type="evidence" value="ECO:0007669"/>
    <property type="project" value="InterPro"/>
</dbReference>
<dbReference type="Pfam" id="PF04851">
    <property type="entry name" value="ResIII"/>
    <property type="match status" value="1"/>
</dbReference>
<sequence length="888" mass="102213">MKLTFDSNLQYQQDAIKSITDLFEGQPLEDSIMEFNLKEEGTLDLINGVSNNLILSEEQILKNLQSVQEQNDIEQSKNLDGMHFSIEMETGTGKTYVYLRSIYELNKAYGFKKFVIVVPSVAIREGVLKNLEITHEHFQNLYDNIPLNFQVYDSSKVSTLRGFATNNNIEVLVINIDSFAKDQNIINQPHYRANGRKPIEFIQSVNPIVIVDEPQNMETEKRISAIENLNGLCTLRYSATHRNQYNLTYSLNPVKAYDLGLVKQIEVDSIVEENAYNDAFVQVDSIKATKTKVTAKVSINVNDKGGVKKKSVSVKVGDDLYKLSNEREIYSDGYIIEEIDATNNCISISNGNLLYKGDSQGGLNDEVMEFQIRKTVEEHLKKEKRLNKLGIKVLSLFFIDKVANYRHYDSAGNPHKGKFAEWFEEIYQEYISKPAFKELNRFPVNEVHNGYFSQDKKGKFKDTSGETKADDDTYSLIMKDKEKLLDIDNSLRFIFSHSALREGWDNPNVFQICTLNETKSDIKKRQEIGRGLRLAVRKTDDGKLERTYDQNINRLTVIANESYDDFAKTLQKEIEDDCGVEFKGRIKNKRERTTIKYRKGFEADPKFLEIWENLKKKTTYRVDYKTDELITFASKAVKDLPEIKAPSIRSTKVSINMSDEGIEAEYKGEKVDSFDNYSWKIPDVLGYIQSKTELTRSTIQEILSKSDRIGDILINPQLFLDLTTQAIKRTLYDLMIDGIKYHKIGGADYEMTLFKAQELEVYLNDFSFKVTDTSKTIYEEFIPLDSGVESKFAKDCESSDQIKFYFKLPNWFKIPTPIGNYNPDWALIFEDDKKIYFVAETKETGTPEVDLTKLTGDERLKIKCGKAHFNEFDEMEYKVVNKVGQLIS</sequence>
<dbReference type="Proteomes" id="UP000294564">
    <property type="component" value="Unassembled WGS sequence"/>
</dbReference>
<dbReference type="OrthoDB" id="9804145at2"/>
<dbReference type="Pfam" id="PF19778">
    <property type="entry name" value="RE_endonuc"/>
    <property type="match status" value="1"/>
</dbReference>
<proteinExistence type="predicted"/>
<comment type="caution">
    <text evidence="3">The sequence shown here is derived from an EMBL/GenBank/DDBJ whole genome shotgun (WGS) entry which is preliminary data.</text>
</comment>
<feature type="domain" description="Helicase/UvrB N-terminal" evidence="1">
    <location>
        <begin position="11"/>
        <end position="241"/>
    </location>
</feature>
<keyword evidence="4" id="KW-1185">Reference proteome</keyword>
<evidence type="ECO:0000259" key="2">
    <source>
        <dbReference type="Pfam" id="PF19778"/>
    </source>
</evidence>
<dbReference type="GO" id="GO:0005829">
    <property type="term" value="C:cytosol"/>
    <property type="evidence" value="ECO:0007669"/>
    <property type="project" value="TreeGrafter"/>
</dbReference>
<reference evidence="3 4" key="1">
    <citation type="submission" date="2019-03" db="EMBL/GenBank/DDBJ databases">
        <title>Genomic Encyclopedia of Type Strains, Phase IV (KMG-IV): sequencing the most valuable type-strain genomes for metagenomic binning, comparative biology and taxonomic classification.</title>
        <authorList>
            <person name="Goeker M."/>
        </authorList>
    </citation>
    <scope>NUCLEOTIDE SEQUENCE [LARGE SCALE GENOMIC DNA]</scope>
    <source>
        <strain evidence="3 4">DSM 14836</strain>
    </source>
</reference>